<dbReference type="InterPro" id="IPR056510">
    <property type="entry name" value="WapI"/>
</dbReference>
<dbReference type="Proteomes" id="UP000377798">
    <property type="component" value="Unassembled WGS sequence"/>
</dbReference>
<dbReference type="AlphaFoldDB" id="A0A8H2M5Y6"/>
<dbReference type="RefSeq" id="WP_131749152.1">
    <property type="nucleotide sequence ID" value="NZ_CAACYI010000001.1"/>
</dbReference>
<protein>
    <submittedName>
        <fullName evidence="1">Uncharacterized protein</fullName>
    </submittedName>
</protein>
<keyword evidence="2" id="KW-1185">Reference proteome</keyword>
<sequence>MGGIIFQEKDKKLELDITGYQYENCRGLDEYDSNWVMVRVNYSDPDLSFDCTDPCFLNFELKEFADEIQELELTETGLIKNFIEPYLSMAITKIDDDFAFQIRFVYEMTEEGWKEAYICQKFDLQGLRNLNNEFRRLYNKFPLRK</sequence>
<comment type="caution">
    <text evidence="1">The sequence shown here is derived from an EMBL/GenBank/DDBJ whole genome shotgun (WGS) entry which is preliminary data.</text>
</comment>
<gene>
    <name evidence="1" type="ORF">NCTC13150_01072</name>
</gene>
<dbReference type="EMBL" id="CAACYI010000001">
    <property type="protein sequence ID" value="VFB16523.1"/>
    <property type="molecule type" value="Genomic_DNA"/>
</dbReference>
<organism evidence="1 2">
    <name type="scientific">Urinicoccus massiliensis</name>
    <dbReference type="NCBI Taxonomy" id="1723382"/>
    <lineage>
        <taxon>Bacteria</taxon>
        <taxon>Bacillati</taxon>
        <taxon>Bacillota</taxon>
        <taxon>Tissierellia</taxon>
        <taxon>Tissierellales</taxon>
        <taxon>Peptoniphilaceae</taxon>
        <taxon>Urinicoccus</taxon>
    </lineage>
</organism>
<dbReference type="Pfam" id="PF24716">
    <property type="entry name" value="WapI"/>
    <property type="match status" value="1"/>
</dbReference>
<evidence type="ECO:0000313" key="1">
    <source>
        <dbReference type="EMBL" id="VFB16523.1"/>
    </source>
</evidence>
<evidence type="ECO:0000313" key="2">
    <source>
        <dbReference type="Proteomes" id="UP000377798"/>
    </source>
</evidence>
<proteinExistence type="predicted"/>
<reference evidence="1 2" key="1">
    <citation type="submission" date="2019-02" db="EMBL/GenBank/DDBJ databases">
        <authorList>
            <consortium name="Pathogen Informatics"/>
        </authorList>
    </citation>
    <scope>NUCLEOTIDE SEQUENCE [LARGE SCALE GENOMIC DNA]</scope>
    <source>
        <strain evidence="1 2">3012STDY7089603</strain>
    </source>
</reference>
<name>A0A8H2M5Y6_9FIRM</name>
<accession>A0A8H2M5Y6</accession>